<dbReference type="RefSeq" id="WP_131849678.1">
    <property type="nucleotide sequence ID" value="NZ_SLXV01000044.1"/>
</dbReference>
<gene>
    <name evidence="2" type="ORF">EDD57_1448</name>
</gene>
<accession>A0A4R2RJM0</accession>
<reference evidence="2 3" key="1">
    <citation type="submission" date="2019-03" db="EMBL/GenBank/DDBJ databases">
        <title>Genomic Encyclopedia of Type Strains, Phase IV (KMG-IV): sequencing the most valuable type-strain genomes for metagenomic binning, comparative biology and taxonomic classification.</title>
        <authorList>
            <person name="Goeker M."/>
        </authorList>
    </citation>
    <scope>NUCLEOTIDE SEQUENCE [LARGE SCALE GENOMIC DNA]</scope>
    <source>
        <strain evidence="2 3">DSM 46831</strain>
    </source>
</reference>
<dbReference type="InterPro" id="IPR016181">
    <property type="entry name" value="Acyl_CoA_acyltransferase"/>
</dbReference>
<evidence type="ECO:0000313" key="3">
    <source>
        <dbReference type="Proteomes" id="UP000294746"/>
    </source>
</evidence>
<evidence type="ECO:0000259" key="1">
    <source>
        <dbReference type="PROSITE" id="PS51186"/>
    </source>
</evidence>
<dbReference type="GO" id="GO:0016747">
    <property type="term" value="F:acyltransferase activity, transferring groups other than amino-acyl groups"/>
    <property type="evidence" value="ECO:0007669"/>
    <property type="project" value="InterPro"/>
</dbReference>
<keyword evidence="2" id="KW-0808">Transferase</keyword>
<dbReference type="CDD" id="cd04301">
    <property type="entry name" value="NAT_SF"/>
    <property type="match status" value="1"/>
</dbReference>
<dbReference type="OrthoDB" id="46888at2"/>
<organism evidence="2 3">
    <name type="scientific">Baia soyae</name>
    <dbReference type="NCBI Taxonomy" id="1544746"/>
    <lineage>
        <taxon>Bacteria</taxon>
        <taxon>Bacillati</taxon>
        <taxon>Bacillota</taxon>
        <taxon>Bacilli</taxon>
        <taxon>Bacillales</taxon>
        <taxon>Thermoactinomycetaceae</taxon>
        <taxon>Baia</taxon>
    </lineage>
</organism>
<dbReference type="AlphaFoldDB" id="A0A4R2RJM0"/>
<dbReference type="Proteomes" id="UP000294746">
    <property type="component" value="Unassembled WGS sequence"/>
</dbReference>
<sequence length="151" mass="17070">MIQKLDIHNPEIAQKLLDIQIPAYQVEATIIGSTEIPHLQDTVEKIQSSNEMFFGYWEEKSLAGAISFLIESNVVDIHRLVVSPAYFRQGIGAKLLSFLLAKPIRTTKYIVHTGAKNIPAKRLYEKFGFKEIGQMEVAPNLSLSRLEKEVD</sequence>
<dbReference type="SUPFAM" id="SSF55729">
    <property type="entry name" value="Acyl-CoA N-acyltransferases (Nat)"/>
    <property type="match status" value="1"/>
</dbReference>
<dbReference type="Pfam" id="PF00583">
    <property type="entry name" value="Acetyltransf_1"/>
    <property type="match status" value="1"/>
</dbReference>
<evidence type="ECO:0000313" key="2">
    <source>
        <dbReference type="EMBL" id="TCP64020.1"/>
    </source>
</evidence>
<name>A0A4R2RJM0_9BACL</name>
<feature type="domain" description="N-acetyltransferase" evidence="1">
    <location>
        <begin position="3"/>
        <end position="151"/>
    </location>
</feature>
<dbReference type="Gene3D" id="3.40.630.30">
    <property type="match status" value="1"/>
</dbReference>
<dbReference type="InterPro" id="IPR000182">
    <property type="entry name" value="GNAT_dom"/>
</dbReference>
<dbReference type="EMBL" id="SLXV01000044">
    <property type="protein sequence ID" value="TCP64020.1"/>
    <property type="molecule type" value="Genomic_DNA"/>
</dbReference>
<keyword evidence="3" id="KW-1185">Reference proteome</keyword>
<proteinExistence type="predicted"/>
<comment type="caution">
    <text evidence="2">The sequence shown here is derived from an EMBL/GenBank/DDBJ whole genome shotgun (WGS) entry which is preliminary data.</text>
</comment>
<protein>
    <submittedName>
        <fullName evidence="2">Acetyltransferase (GNAT) family protein</fullName>
    </submittedName>
</protein>
<dbReference type="PROSITE" id="PS51186">
    <property type="entry name" value="GNAT"/>
    <property type="match status" value="1"/>
</dbReference>